<evidence type="ECO:0000256" key="1">
    <source>
        <dbReference type="ARBA" id="ARBA00022723"/>
    </source>
</evidence>
<gene>
    <name evidence="6" type="ORF">AVDCRST_MAG75-2827</name>
</gene>
<dbReference type="PANTHER" id="PTHR33823:SF4">
    <property type="entry name" value="GENERAL STRESS PROTEIN 16O"/>
    <property type="match status" value="1"/>
</dbReference>
<dbReference type="GO" id="GO:0008270">
    <property type="term" value="F:zinc ion binding"/>
    <property type="evidence" value="ECO:0007669"/>
    <property type="project" value="UniProtKB-KW"/>
</dbReference>
<protein>
    <recommendedName>
        <fullName evidence="5">Zinc finger DksA/TraR C4-type domain-containing protein</fullName>
    </recommendedName>
</protein>
<keyword evidence="1" id="KW-0479">Metal-binding</keyword>
<reference evidence="6" key="1">
    <citation type="submission" date="2020-02" db="EMBL/GenBank/DDBJ databases">
        <authorList>
            <person name="Meier V. D."/>
        </authorList>
    </citation>
    <scope>NUCLEOTIDE SEQUENCE</scope>
    <source>
        <strain evidence="6">AVDCRST_MAG75</strain>
    </source>
</reference>
<evidence type="ECO:0000256" key="3">
    <source>
        <dbReference type="ARBA" id="ARBA00022833"/>
    </source>
</evidence>
<evidence type="ECO:0000259" key="5">
    <source>
        <dbReference type="Pfam" id="PF01258"/>
    </source>
</evidence>
<dbReference type="InterPro" id="IPR020458">
    <property type="entry name" value="Znf_DskA_TraR_CS"/>
</dbReference>
<proteinExistence type="predicted"/>
<dbReference type="Pfam" id="PF01258">
    <property type="entry name" value="zf-dskA_traR"/>
    <property type="match status" value="1"/>
</dbReference>
<evidence type="ECO:0000256" key="4">
    <source>
        <dbReference type="PROSITE-ProRule" id="PRU00510"/>
    </source>
</evidence>
<keyword evidence="2" id="KW-0863">Zinc-finger</keyword>
<name>A0A6J4PIT8_9ACTN</name>
<accession>A0A6J4PIT8</accession>
<dbReference type="PROSITE" id="PS01102">
    <property type="entry name" value="ZF_DKSA_1"/>
    <property type="match status" value="1"/>
</dbReference>
<sequence length="116" mass="12549">MDSLAALLESRIMQRRAQIAALTIGIDQMRTSRSLSTADDEHDPEGSLVSLDQARDAALLRHARSALDELSAAGQRLRDGCYGWCDGCGTSIPIDRLAVKPKARCCVPCALVEPRV</sequence>
<dbReference type="EMBL" id="CADCUO010000199">
    <property type="protein sequence ID" value="CAA9412216.1"/>
    <property type="molecule type" value="Genomic_DNA"/>
</dbReference>
<dbReference type="Gene3D" id="1.20.120.910">
    <property type="entry name" value="DksA, coiled-coil domain"/>
    <property type="match status" value="1"/>
</dbReference>
<feature type="domain" description="Zinc finger DksA/TraR C4-type" evidence="5">
    <location>
        <begin position="82"/>
        <end position="110"/>
    </location>
</feature>
<evidence type="ECO:0000256" key="2">
    <source>
        <dbReference type="ARBA" id="ARBA00022771"/>
    </source>
</evidence>
<dbReference type="PROSITE" id="PS51128">
    <property type="entry name" value="ZF_DKSA_2"/>
    <property type="match status" value="1"/>
</dbReference>
<dbReference type="SUPFAM" id="SSF57716">
    <property type="entry name" value="Glucocorticoid receptor-like (DNA-binding domain)"/>
    <property type="match status" value="1"/>
</dbReference>
<evidence type="ECO:0000313" key="6">
    <source>
        <dbReference type="EMBL" id="CAA9412216.1"/>
    </source>
</evidence>
<dbReference type="AlphaFoldDB" id="A0A6J4PIT8"/>
<feature type="zinc finger region" description="dksA C4-type" evidence="4">
    <location>
        <begin position="85"/>
        <end position="109"/>
    </location>
</feature>
<keyword evidence="3" id="KW-0862">Zinc</keyword>
<dbReference type="InterPro" id="IPR000962">
    <property type="entry name" value="Znf_DskA_TraR"/>
</dbReference>
<organism evidence="6">
    <name type="scientific">uncultured Propionibacteriaceae bacterium</name>
    <dbReference type="NCBI Taxonomy" id="257457"/>
    <lineage>
        <taxon>Bacteria</taxon>
        <taxon>Bacillati</taxon>
        <taxon>Actinomycetota</taxon>
        <taxon>Actinomycetes</taxon>
        <taxon>Propionibacteriales</taxon>
        <taxon>Propionibacteriaceae</taxon>
        <taxon>environmental samples</taxon>
    </lineage>
</organism>
<dbReference type="PANTHER" id="PTHR33823">
    <property type="entry name" value="RNA POLYMERASE-BINDING TRANSCRIPTION FACTOR DKSA-RELATED"/>
    <property type="match status" value="1"/>
</dbReference>